<sequence>MTKTLADQGFPNGEFAAFSTAKMSFFLPYTEQTSPADLNQFFGPDILHISITNNHDLEIALPDSEIQLAHYNQIISKFTNGKYKVIDADYYHNNFNAPIVDEHQHGIL</sequence>
<dbReference type="EMBL" id="AYZQ01000003">
    <property type="protein sequence ID" value="KRM71716.1"/>
    <property type="molecule type" value="Genomic_DNA"/>
</dbReference>
<protein>
    <submittedName>
        <fullName evidence="1">Uncharacterized protein</fullName>
    </submittedName>
</protein>
<evidence type="ECO:0000313" key="2">
    <source>
        <dbReference type="Proteomes" id="UP000051672"/>
    </source>
</evidence>
<accession>A0A0R2B171</accession>
<dbReference type="OrthoDB" id="2299636at2"/>
<dbReference type="RefSeq" id="WP_057894661.1">
    <property type="nucleotide sequence ID" value="NZ_AYZQ01000003.1"/>
</dbReference>
<reference evidence="1 2" key="1">
    <citation type="journal article" date="2015" name="Genome Announc.">
        <title>Expanding the biotechnology potential of lactobacilli through comparative genomics of 213 strains and associated genera.</title>
        <authorList>
            <person name="Sun Z."/>
            <person name="Harris H.M."/>
            <person name="McCann A."/>
            <person name="Guo C."/>
            <person name="Argimon S."/>
            <person name="Zhang W."/>
            <person name="Yang X."/>
            <person name="Jeffery I.B."/>
            <person name="Cooney J.C."/>
            <person name="Kagawa T.F."/>
            <person name="Liu W."/>
            <person name="Song Y."/>
            <person name="Salvetti E."/>
            <person name="Wrobel A."/>
            <person name="Rasinkangas P."/>
            <person name="Parkhill J."/>
            <person name="Rea M.C."/>
            <person name="O'Sullivan O."/>
            <person name="Ritari J."/>
            <person name="Douillard F.P."/>
            <person name="Paul Ross R."/>
            <person name="Yang R."/>
            <person name="Briner A.E."/>
            <person name="Felis G.E."/>
            <person name="de Vos W.M."/>
            <person name="Barrangou R."/>
            <person name="Klaenhammer T.R."/>
            <person name="Caufield P.W."/>
            <person name="Cui Y."/>
            <person name="Zhang H."/>
            <person name="O'Toole P.W."/>
        </authorList>
    </citation>
    <scope>NUCLEOTIDE SEQUENCE [LARGE SCALE GENOMIC DNA]</scope>
    <source>
        <strain evidence="1 2">DSM 23927</strain>
    </source>
</reference>
<keyword evidence="2" id="KW-1185">Reference proteome</keyword>
<dbReference type="PATRIC" id="fig|1423727.3.peg.1395"/>
<proteinExistence type="predicted"/>
<dbReference type="STRING" id="1423727.FC34_GL001375"/>
<comment type="caution">
    <text evidence="1">The sequence shown here is derived from an EMBL/GenBank/DDBJ whole genome shotgun (WGS) entry which is preliminary data.</text>
</comment>
<evidence type="ECO:0000313" key="1">
    <source>
        <dbReference type="EMBL" id="KRM71716.1"/>
    </source>
</evidence>
<name>A0A0R2B171_9LACO</name>
<organism evidence="1 2">
    <name type="scientific">Lacticaseibacillus brantae DSM 23927</name>
    <dbReference type="NCBI Taxonomy" id="1423727"/>
    <lineage>
        <taxon>Bacteria</taxon>
        <taxon>Bacillati</taxon>
        <taxon>Bacillota</taxon>
        <taxon>Bacilli</taxon>
        <taxon>Lactobacillales</taxon>
        <taxon>Lactobacillaceae</taxon>
        <taxon>Lacticaseibacillus</taxon>
    </lineage>
</organism>
<dbReference type="Proteomes" id="UP000051672">
    <property type="component" value="Unassembled WGS sequence"/>
</dbReference>
<dbReference type="AlphaFoldDB" id="A0A0R2B171"/>
<gene>
    <name evidence="1" type="ORF">FC34_GL001375</name>
</gene>